<dbReference type="PANTHER" id="PTHR31161">
    <property type="entry name" value="PROTEIN GRAVITROPIC IN THE LIGHT 1"/>
    <property type="match status" value="1"/>
</dbReference>
<dbReference type="InterPro" id="IPR040225">
    <property type="entry name" value="GIL1-like"/>
</dbReference>
<gene>
    <name evidence="4" type="ORF">LIER_12261</name>
</gene>
<sequence length="542" mass="61104">MFPDTIFRFFKADGSRMEEQDGMKEVGLMEMNSPYTIPTKYDQHPNFSRSSTRLSLRFDDRSKMDLANNNDIVRRKGDKKTSNKVSNISELIQRVITPSCLLNNDHSRSSAEDSEDDDDEGDFQDRKINVYGRSGHGSIEKVMELEMLLSEVFEAVSNMEGAYISLQQAHCPWDGDKMRLANAGVVTELERLGMLWERYRRSGPSGGDGGKWRLEAAMVEEVVAPYEAAMEELKSEVRSKDRMIVELEEKVKMAAFVGINGGHKMGGKPSSRKVSCISQVVVAPGAELFETTMGLVVDAAKSFTAMLLSLMRSAHWDIVAAVRSIESSSFSNHSAFSTTNADFIVGSNHSKYALESFVSHKMFQDFDQDTFNMDGSLSSLLHPGQYRQECFALFEDMKDKDPLELLDILPTCSFGNFCFKKYLNIVHPKMEESLFGDMEQRRQVMNRHHPRSQFYGEFLGLAKVVWLLHLLAFSSDPPLRHFEAGRGVGFHPQYMESVVKRNPRGGVRHFNGNQVVGFPVGPGFKLADESVIKARVYLVPNK</sequence>
<dbReference type="InterPro" id="IPR006943">
    <property type="entry name" value="DUF641_pln"/>
</dbReference>
<dbReference type="AlphaFoldDB" id="A0AAV3PSD7"/>
<evidence type="ECO:0000256" key="1">
    <source>
        <dbReference type="SAM" id="MobiDB-lite"/>
    </source>
</evidence>
<dbReference type="GO" id="GO:0009959">
    <property type="term" value="P:negative gravitropism"/>
    <property type="evidence" value="ECO:0007669"/>
    <property type="project" value="InterPro"/>
</dbReference>
<dbReference type="Proteomes" id="UP001454036">
    <property type="component" value="Unassembled WGS sequence"/>
</dbReference>
<feature type="region of interest" description="Disordered" evidence="1">
    <location>
        <begin position="103"/>
        <end position="127"/>
    </location>
</feature>
<evidence type="ECO:0008006" key="6">
    <source>
        <dbReference type="Google" id="ProtNLM"/>
    </source>
</evidence>
<keyword evidence="5" id="KW-1185">Reference proteome</keyword>
<feature type="compositionally biased region" description="Acidic residues" evidence="1">
    <location>
        <begin position="112"/>
        <end position="122"/>
    </location>
</feature>
<dbReference type="GO" id="GO:0009639">
    <property type="term" value="P:response to red or far red light"/>
    <property type="evidence" value="ECO:0007669"/>
    <property type="project" value="InterPro"/>
</dbReference>
<evidence type="ECO:0000313" key="5">
    <source>
        <dbReference type="Proteomes" id="UP001454036"/>
    </source>
</evidence>
<comment type="caution">
    <text evidence="4">The sequence shown here is derived from an EMBL/GenBank/DDBJ whole genome shotgun (WGS) entry which is preliminary data.</text>
</comment>
<dbReference type="InterPro" id="IPR056813">
    <property type="entry name" value="GIL1_IRKI_C"/>
</dbReference>
<organism evidence="4 5">
    <name type="scientific">Lithospermum erythrorhizon</name>
    <name type="common">Purple gromwell</name>
    <name type="synonym">Lithospermum officinale var. erythrorhizon</name>
    <dbReference type="NCBI Taxonomy" id="34254"/>
    <lineage>
        <taxon>Eukaryota</taxon>
        <taxon>Viridiplantae</taxon>
        <taxon>Streptophyta</taxon>
        <taxon>Embryophyta</taxon>
        <taxon>Tracheophyta</taxon>
        <taxon>Spermatophyta</taxon>
        <taxon>Magnoliopsida</taxon>
        <taxon>eudicotyledons</taxon>
        <taxon>Gunneridae</taxon>
        <taxon>Pentapetalae</taxon>
        <taxon>asterids</taxon>
        <taxon>lamiids</taxon>
        <taxon>Boraginales</taxon>
        <taxon>Boraginaceae</taxon>
        <taxon>Boraginoideae</taxon>
        <taxon>Lithospermeae</taxon>
        <taxon>Lithospermum</taxon>
    </lineage>
</organism>
<dbReference type="EMBL" id="BAABME010002342">
    <property type="protein sequence ID" value="GAA0154208.1"/>
    <property type="molecule type" value="Genomic_DNA"/>
</dbReference>
<evidence type="ECO:0000259" key="2">
    <source>
        <dbReference type="Pfam" id="PF04859"/>
    </source>
</evidence>
<protein>
    <recommendedName>
        <fullName evidence="6">DUF641 domain-containing protein</fullName>
    </recommendedName>
</protein>
<proteinExistence type="predicted"/>
<accession>A0AAV3PSD7</accession>
<evidence type="ECO:0000313" key="4">
    <source>
        <dbReference type="EMBL" id="GAA0154208.1"/>
    </source>
</evidence>
<dbReference type="Pfam" id="PF04859">
    <property type="entry name" value="DUF641"/>
    <property type="match status" value="1"/>
</dbReference>
<reference evidence="4 5" key="1">
    <citation type="submission" date="2024-01" db="EMBL/GenBank/DDBJ databases">
        <title>The complete chloroplast genome sequence of Lithospermum erythrorhizon: insights into the phylogenetic relationship among Boraginaceae species and the maternal lineages of purple gromwells.</title>
        <authorList>
            <person name="Okada T."/>
            <person name="Watanabe K."/>
        </authorList>
    </citation>
    <scope>NUCLEOTIDE SEQUENCE [LARGE SCALE GENOMIC DNA]</scope>
</reference>
<feature type="domain" description="DUF641" evidence="2">
    <location>
        <begin position="141"/>
        <end position="253"/>
    </location>
</feature>
<name>A0AAV3PSD7_LITER</name>
<evidence type="ECO:0000259" key="3">
    <source>
        <dbReference type="Pfam" id="PF24994"/>
    </source>
</evidence>
<feature type="domain" description="GIL1/IRKI C-terminal" evidence="3">
    <location>
        <begin position="482"/>
        <end position="537"/>
    </location>
</feature>
<dbReference type="Pfam" id="PF24994">
    <property type="entry name" value="GIL1_IRKI_C"/>
    <property type="match status" value="1"/>
</dbReference>